<protein>
    <submittedName>
        <fullName evidence="1">Arc/MetJ family transcription regulator</fullName>
    </submittedName>
</protein>
<reference evidence="1 2" key="1">
    <citation type="submission" date="2020-08" db="EMBL/GenBank/DDBJ databases">
        <title>Genomic Encyclopedia of Type Strains, Phase IV (KMG-IV): sequencing the most valuable type-strain genomes for metagenomic binning, comparative biology and taxonomic classification.</title>
        <authorList>
            <person name="Goeker M."/>
        </authorList>
    </citation>
    <scope>NUCLEOTIDE SEQUENCE [LARGE SCALE GENOMIC DNA]</scope>
    <source>
        <strain evidence="1 2">DSM 102234</strain>
    </source>
</reference>
<comment type="caution">
    <text evidence="1">The sequence shown here is derived from an EMBL/GenBank/DDBJ whole genome shotgun (WGS) entry which is preliminary data.</text>
</comment>
<keyword evidence="2" id="KW-1185">Reference proteome</keyword>
<dbReference type="Proteomes" id="UP000530268">
    <property type="component" value="Unassembled WGS sequence"/>
</dbReference>
<evidence type="ECO:0000313" key="1">
    <source>
        <dbReference type="EMBL" id="MBB3995546.1"/>
    </source>
</evidence>
<dbReference type="EMBL" id="JACIEI010000016">
    <property type="protein sequence ID" value="MBB3995546.1"/>
    <property type="molecule type" value="Genomic_DNA"/>
</dbReference>
<proteinExistence type="predicted"/>
<sequence length="561" mass="63643">MRYQITEAELPNRMKKFLADIDAGKVFRAKVLQNNREAVGSALRGLIETARARNLPEKLDNATAKVFIERLVEEGWQQASLVGLKTLLRHYAYETNEGVEWALASGSTDRRPLALVFRASHWAPFRSLISDIEASFTAPEIRMADRWMRYRKTHIRVDEEMAQRFEPDGWTFYRLAATMTAIEPDSPENLILQQVQRQRRQALAGYSKKMPKDPYYGLPEPLYSEMKSLFIGNSGLSPSRLKSLCVAVRRLWKACDKEGVPGALTMETARLYVDGLFASKLALRSVASYCEFLACFAKRAGYSREIFDALMEVHNAVKYDAKHDLARKAHSLAKHPVDLVDVAQNAYRLLEQACDQDDIRNRRRDYVLAGAIALLSKLQLRSLDLRQGVVGREFKRDSEGWRVDLKTSKKGVPIQGRLASELTRYLDAVLLMDVSEMHLWTVYKQRTGTSLFGNPAQGWRPFAKNWLWVNMRECLNHGPHIVRTLIYDAVAADPSLDAVVAQALCGHGNITSRKFYEIEADRYRRLQGVASMTDIAKGLEAEVAQPTAVDRDVEGFHSEAK</sequence>
<accession>A0A7W6E8S6</accession>
<name>A0A7W6E8S6_9RHOB</name>
<gene>
    <name evidence="1" type="ORF">GGR95_003203</name>
</gene>
<dbReference type="AlphaFoldDB" id="A0A7W6E8S6"/>
<evidence type="ECO:0000313" key="2">
    <source>
        <dbReference type="Proteomes" id="UP000530268"/>
    </source>
</evidence>
<organism evidence="1 2">
    <name type="scientific">Sulfitobacter undariae</name>
    <dbReference type="NCBI Taxonomy" id="1563671"/>
    <lineage>
        <taxon>Bacteria</taxon>
        <taxon>Pseudomonadati</taxon>
        <taxon>Pseudomonadota</taxon>
        <taxon>Alphaproteobacteria</taxon>
        <taxon>Rhodobacterales</taxon>
        <taxon>Roseobacteraceae</taxon>
        <taxon>Sulfitobacter</taxon>
    </lineage>
</organism>